<protein>
    <submittedName>
        <fullName evidence="2">Uncharacterized protein</fullName>
    </submittedName>
</protein>
<keyword evidence="3" id="KW-1185">Reference proteome</keyword>
<accession>A0A1H7SZZ9</accession>
<sequence length="72" mass="8039">MVDSGNVAKRNMTPDRRKSKDEEDGEAGQRPLSILYGSGREPYRSQQALYGGRQPESRDQRTVTTVPIGTRS</sequence>
<feature type="region of interest" description="Disordered" evidence="1">
    <location>
        <begin position="1"/>
        <end position="72"/>
    </location>
</feature>
<evidence type="ECO:0000256" key="1">
    <source>
        <dbReference type="SAM" id="MobiDB-lite"/>
    </source>
</evidence>
<proteinExistence type="predicted"/>
<feature type="compositionally biased region" description="Polar residues" evidence="1">
    <location>
        <begin position="62"/>
        <end position="72"/>
    </location>
</feature>
<gene>
    <name evidence="2" type="ORF">SAMN05443999_10819</name>
</gene>
<evidence type="ECO:0000313" key="3">
    <source>
        <dbReference type="Proteomes" id="UP000199582"/>
    </source>
</evidence>
<feature type="compositionally biased region" description="Basic and acidic residues" evidence="1">
    <location>
        <begin position="12"/>
        <end position="21"/>
    </location>
</feature>
<name>A0A1H7SZZ9_9RHOB</name>
<dbReference type="AlphaFoldDB" id="A0A1H7SZZ9"/>
<dbReference type="Proteomes" id="UP000199582">
    <property type="component" value="Unassembled WGS sequence"/>
</dbReference>
<dbReference type="EMBL" id="FOAG01000008">
    <property type="protein sequence ID" value="SEL78250.1"/>
    <property type="molecule type" value="Genomic_DNA"/>
</dbReference>
<reference evidence="2 3" key="1">
    <citation type="submission" date="2016-10" db="EMBL/GenBank/DDBJ databases">
        <authorList>
            <person name="de Groot N.N."/>
        </authorList>
    </citation>
    <scope>NUCLEOTIDE SEQUENCE [LARGE SCALE GENOMIC DNA]</scope>
    <source>
        <strain evidence="2 3">DSM 100674</strain>
    </source>
</reference>
<organism evidence="2 3">
    <name type="scientific">Roseovarius azorensis</name>
    <dbReference type="NCBI Taxonomy" id="1287727"/>
    <lineage>
        <taxon>Bacteria</taxon>
        <taxon>Pseudomonadati</taxon>
        <taxon>Pseudomonadota</taxon>
        <taxon>Alphaproteobacteria</taxon>
        <taxon>Rhodobacterales</taxon>
        <taxon>Roseobacteraceae</taxon>
        <taxon>Roseovarius</taxon>
    </lineage>
</organism>
<evidence type="ECO:0000313" key="2">
    <source>
        <dbReference type="EMBL" id="SEL78250.1"/>
    </source>
</evidence>